<dbReference type="Pfam" id="PF17788">
    <property type="entry name" value="HypF_C"/>
    <property type="match status" value="1"/>
</dbReference>
<dbReference type="Gene3D" id="3.30.420.40">
    <property type="match status" value="1"/>
</dbReference>
<evidence type="ECO:0000256" key="6">
    <source>
        <dbReference type="ARBA" id="ARBA00022833"/>
    </source>
</evidence>
<keyword evidence="5" id="KW-0863">Zinc-finger</keyword>
<dbReference type="InterPro" id="IPR004421">
    <property type="entry name" value="Carbamoyltransferase_HypF"/>
</dbReference>
<evidence type="ECO:0000256" key="3">
    <source>
        <dbReference type="ARBA" id="ARBA00022598"/>
    </source>
</evidence>
<proteinExistence type="inferred from homology"/>
<dbReference type="PROSITE" id="PS51163">
    <property type="entry name" value="YRDC"/>
    <property type="match status" value="1"/>
</dbReference>
<dbReference type="Pfam" id="PF22521">
    <property type="entry name" value="HypF_C_2"/>
    <property type="match status" value="1"/>
</dbReference>
<keyword evidence="9" id="KW-0378">Hydrolase</keyword>
<dbReference type="InterPro" id="IPR051060">
    <property type="entry name" value="Carbamoyltrans_HypF-like"/>
</dbReference>
<dbReference type="PIRSF" id="PIRSF006256">
    <property type="entry name" value="CMPcnvr_hdrg_mat"/>
    <property type="match status" value="1"/>
</dbReference>
<dbReference type="Gene3D" id="3.30.420.360">
    <property type="match status" value="1"/>
</dbReference>
<feature type="domain" description="Acylphosphatase-like" evidence="11">
    <location>
        <begin position="9"/>
        <end position="95"/>
    </location>
</feature>
<evidence type="ECO:0000256" key="5">
    <source>
        <dbReference type="ARBA" id="ARBA00022771"/>
    </source>
</evidence>
<dbReference type="EMBL" id="JAHJDP010000032">
    <property type="protein sequence ID" value="MBU2690484.1"/>
    <property type="molecule type" value="Genomic_DNA"/>
</dbReference>
<evidence type="ECO:0000256" key="4">
    <source>
        <dbReference type="ARBA" id="ARBA00022723"/>
    </source>
</evidence>
<dbReference type="PANTHER" id="PTHR42959">
    <property type="entry name" value="CARBAMOYLTRANSFERASE"/>
    <property type="match status" value="1"/>
</dbReference>
<dbReference type="InterPro" id="IPR011125">
    <property type="entry name" value="Znf_HypF"/>
</dbReference>
<dbReference type="SUPFAM" id="SSF55821">
    <property type="entry name" value="YrdC/RibB"/>
    <property type="match status" value="1"/>
</dbReference>
<dbReference type="GO" id="GO:0016874">
    <property type="term" value="F:ligase activity"/>
    <property type="evidence" value="ECO:0007669"/>
    <property type="project" value="UniProtKB-UniRule"/>
</dbReference>
<comment type="caution">
    <text evidence="13">The sequence shown here is derived from an EMBL/GenBank/DDBJ whole genome shotgun (WGS) entry which is preliminary data.</text>
</comment>
<dbReference type="PANTHER" id="PTHR42959:SF1">
    <property type="entry name" value="CARBAMOYLTRANSFERASE HYPF"/>
    <property type="match status" value="1"/>
</dbReference>
<dbReference type="AlphaFoldDB" id="A0A948RYB5"/>
<evidence type="ECO:0000313" key="14">
    <source>
        <dbReference type="Proteomes" id="UP000777784"/>
    </source>
</evidence>
<comment type="pathway">
    <text evidence="1">Protein modification; [NiFe] hydrogenase maturation.</text>
</comment>
<feature type="domain" description="YrdC-like" evidence="12">
    <location>
        <begin position="206"/>
        <end position="392"/>
    </location>
</feature>
<dbReference type="InterPro" id="IPR017945">
    <property type="entry name" value="DHBP_synth_RibB-like_a/b_dom"/>
</dbReference>
<keyword evidence="3 13" id="KW-0436">Ligase</keyword>
<dbReference type="Pfam" id="PF00708">
    <property type="entry name" value="Acylphosphatase"/>
    <property type="match status" value="1"/>
</dbReference>
<evidence type="ECO:0000256" key="7">
    <source>
        <dbReference type="ARBA" id="ARBA00048220"/>
    </source>
</evidence>
<comment type="catalytic activity">
    <reaction evidence="7">
        <text>C-terminal L-cysteinyl-[HypE protein] + carbamoyl phosphate + ATP + H2O = C-terminal S-carboxamide-L-cysteinyl-[HypE protein] + AMP + phosphate + diphosphate + H(+)</text>
        <dbReference type="Rhea" id="RHEA:55636"/>
        <dbReference type="Rhea" id="RHEA-COMP:14247"/>
        <dbReference type="Rhea" id="RHEA-COMP:14392"/>
        <dbReference type="ChEBI" id="CHEBI:15377"/>
        <dbReference type="ChEBI" id="CHEBI:15378"/>
        <dbReference type="ChEBI" id="CHEBI:30616"/>
        <dbReference type="ChEBI" id="CHEBI:33019"/>
        <dbReference type="ChEBI" id="CHEBI:43474"/>
        <dbReference type="ChEBI" id="CHEBI:58228"/>
        <dbReference type="ChEBI" id="CHEBI:76913"/>
        <dbReference type="ChEBI" id="CHEBI:139126"/>
        <dbReference type="ChEBI" id="CHEBI:456215"/>
    </reaction>
</comment>
<name>A0A948RYB5_UNCEI</name>
<dbReference type="EC" id="6.2.-.-" evidence="8"/>
<evidence type="ECO:0000256" key="10">
    <source>
        <dbReference type="SAM" id="MobiDB-lite"/>
    </source>
</evidence>
<dbReference type="InterPro" id="IPR036046">
    <property type="entry name" value="Acylphosphatase-like_dom_sf"/>
</dbReference>
<comment type="similarity">
    <text evidence="2 8">Belongs to the carbamoyltransferase HypF family.</text>
</comment>
<evidence type="ECO:0000256" key="2">
    <source>
        <dbReference type="ARBA" id="ARBA00008097"/>
    </source>
</evidence>
<dbReference type="GO" id="GO:0003998">
    <property type="term" value="F:acylphosphatase activity"/>
    <property type="evidence" value="ECO:0007669"/>
    <property type="project" value="UniProtKB-EC"/>
</dbReference>
<evidence type="ECO:0000313" key="13">
    <source>
        <dbReference type="EMBL" id="MBU2690484.1"/>
    </source>
</evidence>
<dbReference type="NCBIfam" id="TIGR00143">
    <property type="entry name" value="hypF"/>
    <property type="match status" value="1"/>
</dbReference>
<keyword evidence="4" id="KW-0479">Metal-binding</keyword>
<accession>A0A948RYB5</accession>
<feature type="active site" evidence="9">
    <location>
        <position position="24"/>
    </location>
</feature>
<evidence type="ECO:0000256" key="1">
    <source>
        <dbReference type="ARBA" id="ARBA00004711"/>
    </source>
</evidence>
<dbReference type="InterPro" id="IPR041440">
    <property type="entry name" value="HypF_C"/>
</dbReference>
<dbReference type="PROSITE" id="PS51160">
    <property type="entry name" value="ACYLPHOSPHATASE_3"/>
    <property type="match status" value="1"/>
</dbReference>
<gene>
    <name evidence="13" type="primary">hypF</name>
    <name evidence="13" type="ORF">KJ970_06110</name>
</gene>
<sequence>MMKANRQVRRRIQCRGTVQGVGFRPAIYRLAVSLELGGWVLNSPQGVIIEIQGSPNVLDRFVKDLPAALPILADLQDIESSIVPTEEWSPFQVRRSEGGDQARGSLPPDSAPCQECRQDMEEVSNRRRHYPFTTCSNCGPRFSVVHNLPYDRERTSMGCFPMCPDCESEYTNPADRRFHAEPLACPACGPRLWLAARGGEALGEGEEALFKAQRMLSDGGIVAVKGMGGFQLACRADRAASVETLRERKRRFGKPFAVMARDIETARQCAHLHPSDEKLLQSAAAPILLAPHRKGSPVARAAAPGCADIGIMLPTTPLHIELFRGTDYALLVMTSGNISDEPICCGNREALKRLAGIADLFLLHDRDVVRRLDDSVMRTDDGIHYSVRRSRGSVPQSLPLPETSPQPALALGGHLQTTACLAIEDAAVPSQHVGDLDHEEAREFLLEAALGLEELTQTRASVVAVDLHPDYSSTWLGEALSMERGIPLLRFQHHLAHAAAVLGEHREFPQRGERCAALLLDGTGWGPDGIAWGGEWLILDGALTWRRSAHLEPLPLVGGEQAVRQPWRVLCAALTKAGGRDLLKALPWTAEIGEETIDTVCRLSVSEVWPLATGAGRLFEAAGALLGLALQNRYEGEAAARLESKASEAGTGSDWSEVLIPAGDPPVLPVSELLLAAAVRMVEGCPAASVARDFHETFCRLAADLTMKTIPENVRIVALGGGCFVNRLLRRGLKERLVRSGFTVLLPERVPAGDGGLSYGQSVLTAVALARNTKPEWV</sequence>
<dbReference type="Gene3D" id="3.90.870.50">
    <property type="match status" value="1"/>
</dbReference>
<dbReference type="GO" id="GO:0016743">
    <property type="term" value="F:carboxyl- or carbamoyltransferase activity"/>
    <property type="evidence" value="ECO:0007669"/>
    <property type="project" value="UniProtKB-UniRule"/>
</dbReference>
<dbReference type="GO" id="GO:0008270">
    <property type="term" value="F:zinc ion binding"/>
    <property type="evidence" value="ECO:0007669"/>
    <property type="project" value="UniProtKB-KW"/>
</dbReference>
<feature type="active site" evidence="9">
    <location>
        <position position="42"/>
    </location>
</feature>
<evidence type="ECO:0000259" key="12">
    <source>
        <dbReference type="PROSITE" id="PS51163"/>
    </source>
</evidence>
<dbReference type="Proteomes" id="UP000777784">
    <property type="component" value="Unassembled WGS sequence"/>
</dbReference>
<feature type="region of interest" description="Disordered" evidence="10">
    <location>
        <begin position="89"/>
        <end position="112"/>
    </location>
</feature>
<dbReference type="GO" id="GO:0051604">
    <property type="term" value="P:protein maturation"/>
    <property type="evidence" value="ECO:0007669"/>
    <property type="project" value="TreeGrafter"/>
</dbReference>
<dbReference type="InterPro" id="IPR001792">
    <property type="entry name" value="Acylphosphatase-like_dom"/>
</dbReference>
<dbReference type="GO" id="GO:0003725">
    <property type="term" value="F:double-stranded RNA binding"/>
    <property type="evidence" value="ECO:0007669"/>
    <property type="project" value="InterPro"/>
</dbReference>
<dbReference type="InterPro" id="IPR055128">
    <property type="entry name" value="HypF_C_2"/>
</dbReference>
<keyword evidence="6" id="KW-0862">Zinc</keyword>
<evidence type="ECO:0000259" key="11">
    <source>
        <dbReference type="PROSITE" id="PS51160"/>
    </source>
</evidence>
<evidence type="ECO:0000256" key="9">
    <source>
        <dbReference type="PROSITE-ProRule" id="PRU00520"/>
    </source>
</evidence>
<feature type="region of interest" description="Disordered" evidence="10">
    <location>
        <begin position="389"/>
        <end position="409"/>
    </location>
</feature>
<dbReference type="SUPFAM" id="SSF54975">
    <property type="entry name" value="Acylphosphatase/BLUF domain-like"/>
    <property type="match status" value="1"/>
</dbReference>
<comment type="catalytic activity">
    <reaction evidence="9">
        <text>an acyl phosphate + H2O = a carboxylate + phosphate + H(+)</text>
        <dbReference type="Rhea" id="RHEA:14965"/>
        <dbReference type="ChEBI" id="CHEBI:15377"/>
        <dbReference type="ChEBI" id="CHEBI:15378"/>
        <dbReference type="ChEBI" id="CHEBI:29067"/>
        <dbReference type="ChEBI" id="CHEBI:43474"/>
        <dbReference type="ChEBI" id="CHEBI:59918"/>
        <dbReference type="EC" id="3.6.1.7"/>
    </reaction>
</comment>
<protein>
    <recommendedName>
        <fullName evidence="8">Carbamoyltransferase</fullName>
        <ecNumber evidence="8">6.2.-.-</ecNumber>
    </recommendedName>
</protein>
<dbReference type="Pfam" id="PF07503">
    <property type="entry name" value="zf-HYPF"/>
    <property type="match status" value="2"/>
</dbReference>
<evidence type="ECO:0000256" key="8">
    <source>
        <dbReference type="PIRNR" id="PIRNR006256"/>
    </source>
</evidence>
<dbReference type="Gene3D" id="3.30.110.120">
    <property type="match status" value="1"/>
</dbReference>
<organism evidence="13 14">
    <name type="scientific">Eiseniibacteriota bacterium</name>
    <dbReference type="NCBI Taxonomy" id="2212470"/>
    <lineage>
        <taxon>Bacteria</taxon>
        <taxon>Candidatus Eiseniibacteriota</taxon>
    </lineage>
</organism>
<reference evidence="13" key="1">
    <citation type="submission" date="2021-05" db="EMBL/GenBank/DDBJ databases">
        <title>Energy efficiency and biological interactions define the core microbiome of deep oligotrophic groundwater.</title>
        <authorList>
            <person name="Mehrshad M."/>
            <person name="Lopez-Fernandez M."/>
            <person name="Bell E."/>
            <person name="Bernier-Latmani R."/>
            <person name="Bertilsson S."/>
            <person name="Dopson M."/>
        </authorList>
    </citation>
    <scope>NUCLEOTIDE SEQUENCE</scope>
    <source>
        <strain evidence="13">Modern_marine.mb.64</strain>
    </source>
</reference>
<dbReference type="InterPro" id="IPR006070">
    <property type="entry name" value="Sua5-like_dom"/>
</dbReference>
<dbReference type="Pfam" id="PF01300">
    <property type="entry name" value="Sua5_yciO_yrdC"/>
    <property type="match status" value="1"/>
</dbReference>